<dbReference type="AlphaFoldDB" id="A0A2N8U1N8"/>
<proteinExistence type="predicted"/>
<organism evidence="1 2">
    <name type="scientific">Mycoplasmopsis bovis</name>
    <name type="common">Mycoplasma bovis</name>
    <dbReference type="NCBI Taxonomy" id="28903"/>
    <lineage>
        <taxon>Bacteria</taxon>
        <taxon>Bacillati</taxon>
        <taxon>Mycoplasmatota</taxon>
        <taxon>Mycoplasmoidales</taxon>
        <taxon>Metamycoplasmataceae</taxon>
        <taxon>Mycoplasmopsis</taxon>
    </lineage>
</organism>
<reference evidence="1 2" key="1">
    <citation type="submission" date="2016-06" db="EMBL/GenBank/DDBJ databases">
        <authorList>
            <person name="Kjaerup R.B."/>
            <person name="Dalgaard T.S."/>
            <person name="Juul-Madsen H.R."/>
        </authorList>
    </citation>
    <scope>NUCLEOTIDE SEQUENCE [LARGE SCALE GENOMIC DNA]</scope>
    <source>
        <strain evidence="1">JF4278</strain>
    </source>
</reference>
<dbReference type="REBASE" id="227996">
    <property type="entry name" value="M2.Mbo4278ORF138P"/>
</dbReference>
<gene>
    <name evidence="1" type="ORF">MBOVJF4278_00140</name>
</gene>
<evidence type="ECO:0008006" key="3">
    <source>
        <dbReference type="Google" id="ProtNLM"/>
    </source>
</evidence>
<name>A0A2N8U1N8_MYCBV</name>
<dbReference type="EMBL" id="LT578453">
    <property type="protein sequence ID" value="SBO45928.1"/>
    <property type="molecule type" value="Genomic_DNA"/>
</dbReference>
<dbReference type="STRING" id="28903.B0W43_00870"/>
<sequence>MNTIKQDYIEKANALSLSNELNQDQKDLIVSIIDKFEDNDPALHNVFQLLIKRVKLGFVFDVAPSVNASEIALLKKDEKLSFSNDNNKPTNTLIIGENYDALKNLIVIERERERERERESHSQRLLITM</sequence>
<evidence type="ECO:0000313" key="1">
    <source>
        <dbReference type="EMBL" id="SBO45928.1"/>
    </source>
</evidence>
<accession>A0A2N8U1N8</accession>
<dbReference type="Proteomes" id="UP000233776">
    <property type="component" value="Chromosome I"/>
</dbReference>
<protein>
    <recommendedName>
        <fullName evidence="3">Type III restriction endonuclease subunit M</fullName>
    </recommendedName>
</protein>
<evidence type="ECO:0000313" key="2">
    <source>
        <dbReference type="Proteomes" id="UP000233776"/>
    </source>
</evidence>